<feature type="domain" description="Methyltransferase" evidence="1">
    <location>
        <begin position="392"/>
        <end position="481"/>
    </location>
</feature>
<evidence type="ECO:0000313" key="2">
    <source>
        <dbReference type="EMBL" id="MCQ4165548.1"/>
    </source>
</evidence>
<protein>
    <submittedName>
        <fullName evidence="2">Class I SAM-dependent methyltransferase</fullName>
    </submittedName>
</protein>
<dbReference type="Proteomes" id="UP001165498">
    <property type="component" value="Unassembled WGS sequence"/>
</dbReference>
<sequence>MSLRLLRLPLAIGAPAPRLQLAAPRLAWAGRVMQATWTPRFEAVRAALLAVELEQLAQGAISASAVDCLAGDVSALTALLRPRELAAIPLGAYAAAPPDSADPAAVVLNYRFALVRRERLPLLVEALAADDLERLLQLAAFPACCRAALVRALAAGEDLPLAIHAHGAASAAGPASWDSPAFSAAGAASGSGPASAASSALAAGPAAAVNAAASPIEANALLQPLGIAAVAHVPCSAACTASQALGCERLERGSAAGHAQAMAHLRAALAWPASYSQRNGIAEVQTAALRLVQESARREPQLTYRWHPAAAASIAAGGGADAAVADRTADTGSASPIAAGHSAGVAAIAADTDLDNPAAADYGFASLHAWRMRQAAVVWEQSRRLRGGGSFIDLACGDGYLLQLVEAETRRLSVFGLDRSEAQIARAQRRLPHRSLCLRHGDIAGLAAQAPAGGYDFALLRPEDLLPLPEPERRHSLRTVFGAARQVLAYASDQALRRHGSLGGLLTAAGLAATRTPAAADISAEVQPLP</sequence>
<dbReference type="Gene3D" id="3.40.50.150">
    <property type="entry name" value="Vaccinia Virus protein VP39"/>
    <property type="match status" value="1"/>
</dbReference>
<organism evidence="2 3">
    <name type="scientific">Tahibacter harae</name>
    <dbReference type="NCBI Taxonomy" id="2963937"/>
    <lineage>
        <taxon>Bacteria</taxon>
        <taxon>Pseudomonadati</taxon>
        <taxon>Pseudomonadota</taxon>
        <taxon>Gammaproteobacteria</taxon>
        <taxon>Lysobacterales</taxon>
        <taxon>Rhodanobacteraceae</taxon>
        <taxon>Tahibacter</taxon>
    </lineage>
</organism>
<proteinExistence type="predicted"/>
<dbReference type="EMBL" id="JANFQO010000010">
    <property type="protein sequence ID" value="MCQ4165548.1"/>
    <property type="molecule type" value="Genomic_DNA"/>
</dbReference>
<keyword evidence="2" id="KW-0489">Methyltransferase</keyword>
<dbReference type="CDD" id="cd02440">
    <property type="entry name" value="AdoMet_MTases"/>
    <property type="match status" value="1"/>
</dbReference>
<reference evidence="2" key="1">
    <citation type="submission" date="2022-07" db="EMBL/GenBank/DDBJ databases">
        <title>Tahibacter sp., a new gammaproteobacterium isolated from the silt sample collected at pig farm.</title>
        <authorList>
            <person name="Chen H."/>
        </authorList>
    </citation>
    <scope>NUCLEOTIDE SEQUENCE</scope>
    <source>
        <strain evidence="2">P2K</strain>
    </source>
</reference>
<dbReference type="InterPro" id="IPR041698">
    <property type="entry name" value="Methyltransf_25"/>
</dbReference>
<accession>A0ABT1QTC8</accession>
<dbReference type="InterPro" id="IPR029063">
    <property type="entry name" value="SAM-dependent_MTases_sf"/>
</dbReference>
<keyword evidence="3" id="KW-1185">Reference proteome</keyword>
<dbReference type="GO" id="GO:0008168">
    <property type="term" value="F:methyltransferase activity"/>
    <property type="evidence" value="ECO:0007669"/>
    <property type="project" value="UniProtKB-KW"/>
</dbReference>
<gene>
    <name evidence="2" type="ORF">NM961_12590</name>
</gene>
<name>A0ABT1QTC8_9GAMM</name>
<comment type="caution">
    <text evidence="2">The sequence shown here is derived from an EMBL/GenBank/DDBJ whole genome shotgun (WGS) entry which is preliminary data.</text>
</comment>
<dbReference type="SUPFAM" id="SSF53335">
    <property type="entry name" value="S-adenosyl-L-methionine-dependent methyltransferases"/>
    <property type="match status" value="1"/>
</dbReference>
<keyword evidence="2" id="KW-0808">Transferase</keyword>
<evidence type="ECO:0000259" key="1">
    <source>
        <dbReference type="Pfam" id="PF13649"/>
    </source>
</evidence>
<dbReference type="GO" id="GO:0032259">
    <property type="term" value="P:methylation"/>
    <property type="evidence" value="ECO:0007669"/>
    <property type="project" value="UniProtKB-KW"/>
</dbReference>
<dbReference type="RefSeq" id="WP_255914737.1">
    <property type="nucleotide sequence ID" value="NZ_JANFQO010000010.1"/>
</dbReference>
<evidence type="ECO:0000313" key="3">
    <source>
        <dbReference type="Proteomes" id="UP001165498"/>
    </source>
</evidence>
<dbReference type="Pfam" id="PF13649">
    <property type="entry name" value="Methyltransf_25"/>
    <property type="match status" value="1"/>
</dbReference>